<keyword evidence="1" id="KW-1133">Transmembrane helix</keyword>
<feature type="transmembrane region" description="Helical" evidence="1">
    <location>
        <begin position="138"/>
        <end position="161"/>
    </location>
</feature>
<dbReference type="KEGG" id="gbe:GbCGDNIH1_0337"/>
<evidence type="ECO:0000313" key="3">
    <source>
        <dbReference type="Proteomes" id="UP000001963"/>
    </source>
</evidence>
<dbReference type="AlphaFoldDB" id="Q0BVB7"/>
<feature type="transmembrane region" description="Helical" evidence="1">
    <location>
        <begin position="211"/>
        <end position="230"/>
    </location>
</feature>
<dbReference type="STRING" id="391165.GbCGDNIH1_0337"/>
<dbReference type="OrthoDB" id="9179328at2"/>
<sequence length="445" mass="49929">MHTQKIIQKIMIISTFFITGIILFAWVYHYGPIWPSNDDYGFLRYINFFSSGNAGLIDLIKARSNEHLIAFHLVVAMATLQATEIWMKALIYENAILLLSSGIMLWFALRQSTIIKTYPFLTILTVTLPLLNPSQTSYLLWSFQIWWYLDLAMLACSLLLIERYGFRAYPAIFIICLLATGSEAQGGALWLASGAHFVMISLRSKEIRKGLLIGLLHAILFLVAVWLTMLVPNIHITKSEKVTSLFEHLMYFTKMIGGGFGNQNESFALIAGAISLIVWAFLFTRSLTFNTIEKRLGTVLTVIPLLWTAEFTVGRESLGVAWAFSDFHEAPILVPFFIGIAIYALDCLPGKFAPSVASAFIIVPLITGASWGHARSVEMRVLSNRAAAANCSGIAIPRKDLLRLSILDDYGYIYDETAHFIPKMCHHAGDVSKWIPDLRTNLNHH</sequence>
<protein>
    <submittedName>
        <fullName evidence="2">Uncharacterized protein</fullName>
    </submittedName>
</protein>
<reference evidence="2 3" key="1">
    <citation type="journal article" date="2007" name="J. Bacteriol.">
        <title>Genome sequence analysis of the emerging human pathogenic acetic acid bacterium Granulibacter bethesdensis.</title>
        <authorList>
            <person name="Greenberg D.E."/>
            <person name="Porcella S.F."/>
            <person name="Zelazny A.M."/>
            <person name="Virtaneva K."/>
            <person name="Sturdevant D.E."/>
            <person name="Kupko J.J.III."/>
            <person name="Barbian K.D."/>
            <person name="Babar A."/>
            <person name="Dorward D.W."/>
            <person name="Holland S.M."/>
        </authorList>
    </citation>
    <scope>NUCLEOTIDE SEQUENCE [LARGE SCALE GENOMIC DNA]</scope>
    <source>
        <strain evidence="3">ATCC BAA-1260 / CGDNIH1</strain>
    </source>
</reference>
<keyword evidence="1" id="KW-0472">Membrane</keyword>
<gene>
    <name evidence="2" type="ordered locus">GbCGDNIH1_0337</name>
</gene>
<name>Q0BVB7_GRABC</name>
<dbReference type="HOGENOM" id="CLU_615058_0_0_5"/>
<feature type="transmembrane region" description="Helical" evidence="1">
    <location>
        <begin position="168"/>
        <end position="191"/>
    </location>
</feature>
<keyword evidence="1" id="KW-0812">Transmembrane</keyword>
<feature type="transmembrane region" description="Helical" evidence="1">
    <location>
        <begin position="266"/>
        <end position="284"/>
    </location>
</feature>
<dbReference type="RefSeq" id="WP_011631045.1">
    <property type="nucleotide sequence ID" value="NC_008343.2"/>
</dbReference>
<evidence type="ECO:0000313" key="2">
    <source>
        <dbReference type="EMBL" id="ABI61235.1"/>
    </source>
</evidence>
<dbReference type="EMBL" id="CP000394">
    <property type="protein sequence ID" value="ABI61235.1"/>
    <property type="molecule type" value="Genomic_DNA"/>
</dbReference>
<accession>Q0BVB7</accession>
<evidence type="ECO:0000256" key="1">
    <source>
        <dbReference type="SAM" id="Phobius"/>
    </source>
</evidence>
<feature type="transmembrane region" description="Helical" evidence="1">
    <location>
        <begin position="352"/>
        <end position="374"/>
    </location>
</feature>
<keyword evidence="3" id="KW-1185">Reference proteome</keyword>
<dbReference type="Proteomes" id="UP000001963">
    <property type="component" value="Chromosome"/>
</dbReference>
<feature type="transmembrane region" description="Helical" evidence="1">
    <location>
        <begin position="296"/>
        <end position="315"/>
    </location>
</feature>
<feature type="transmembrane region" description="Helical" evidence="1">
    <location>
        <begin position="89"/>
        <end position="108"/>
    </location>
</feature>
<feature type="transmembrane region" description="Helical" evidence="1">
    <location>
        <begin position="327"/>
        <end position="345"/>
    </location>
</feature>
<feature type="transmembrane region" description="Helical" evidence="1">
    <location>
        <begin position="12"/>
        <end position="30"/>
    </location>
</feature>
<proteinExistence type="predicted"/>
<organism evidence="2 3">
    <name type="scientific">Granulibacter bethesdensis (strain ATCC BAA-1260 / CGDNIH1)</name>
    <dbReference type="NCBI Taxonomy" id="391165"/>
    <lineage>
        <taxon>Bacteria</taxon>
        <taxon>Pseudomonadati</taxon>
        <taxon>Pseudomonadota</taxon>
        <taxon>Alphaproteobacteria</taxon>
        <taxon>Acetobacterales</taxon>
        <taxon>Acetobacteraceae</taxon>
        <taxon>Granulibacter</taxon>
    </lineage>
</organism>